<name>A0A937JZ32_9BACT</name>
<evidence type="ECO:0000256" key="1">
    <source>
        <dbReference type="SAM" id="Phobius"/>
    </source>
</evidence>
<organism evidence="2 3">
    <name type="scientific">Fulvivirga sediminis</name>
    <dbReference type="NCBI Taxonomy" id="2803949"/>
    <lineage>
        <taxon>Bacteria</taxon>
        <taxon>Pseudomonadati</taxon>
        <taxon>Bacteroidota</taxon>
        <taxon>Cytophagia</taxon>
        <taxon>Cytophagales</taxon>
        <taxon>Fulvivirgaceae</taxon>
        <taxon>Fulvivirga</taxon>
    </lineage>
</organism>
<keyword evidence="1" id="KW-1133">Transmembrane helix</keyword>
<dbReference type="AlphaFoldDB" id="A0A937JZ32"/>
<proteinExistence type="predicted"/>
<dbReference type="Proteomes" id="UP000659388">
    <property type="component" value="Unassembled WGS sequence"/>
</dbReference>
<reference evidence="2" key="1">
    <citation type="submission" date="2021-01" db="EMBL/GenBank/DDBJ databases">
        <title>Fulvivirga kasyanovii gen. nov., sp nov., a novel member of the phylum Bacteroidetes isolated from seawater in a mussel farm.</title>
        <authorList>
            <person name="Zhao L.-H."/>
            <person name="Wang Z.-J."/>
        </authorList>
    </citation>
    <scope>NUCLEOTIDE SEQUENCE</scope>
    <source>
        <strain evidence="2">2943</strain>
    </source>
</reference>
<comment type="caution">
    <text evidence="2">The sequence shown here is derived from an EMBL/GenBank/DDBJ whole genome shotgun (WGS) entry which is preliminary data.</text>
</comment>
<keyword evidence="1" id="KW-0812">Transmembrane</keyword>
<protein>
    <submittedName>
        <fullName evidence="2">Uncharacterized protein</fullName>
    </submittedName>
</protein>
<accession>A0A937JZ32</accession>
<keyword evidence="3" id="KW-1185">Reference proteome</keyword>
<feature type="transmembrane region" description="Helical" evidence="1">
    <location>
        <begin position="43"/>
        <end position="65"/>
    </location>
</feature>
<sequence>MIVNYCTDYNIKFSQIILIIQGNSSSPDYKTLLKNLDKLQNQIILYNVTISSISLALGILFKTLIRKLKCDRKSRYYRFSNRWYYIFNGELLDFPEIPDSSDDINAKVVDALVSVNGVNIIYIGYFYDYQLKADGSLDAIFLQYPMRRDLNGKSNEYYNINSRFIVLKYENITNLNFRYFHINFEEKNEIKKTPTLGKRFLNLFKASA</sequence>
<keyword evidence="1" id="KW-0472">Membrane</keyword>
<dbReference type="RefSeq" id="WP_202244063.1">
    <property type="nucleotide sequence ID" value="NZ_JAESIY010000004.1"/>
</dbReference>
<evidence type="ECO:0000313" key="3">
    <source>
        <dbReference type="Proteomes" id="UP000659388"/>
    </source>
</evidence>
<gene>
    <name evidence="2" type="ORF">JL102_09045</name>
</gene>
<dbReference type="EMBL" id="JAESIY010000004">
    <property type="protein sequence ID" value="MBL3656274.1"/>
    <property type="molecule type" value="Genomic_DNA"/>
</dbReference>
<evidence type="ECO:0000313" key="2">
    <source>
        <dbReference type="EMBL" id="MBL3656274.1"/>
    </source>
</evidence>